<proteinExistence type="predicted"/>
<dbReference type="Proteomes" id="UP001386955">
    <property type="component" value="Unassembled WGS sequence"/>
</dbReference>
<evidence type="ECO:0000313" key="2">
    <source>
        <dbReference type="Proteomes" id="UP001386955"/>
    </source>
</evidence>
<organism evidence="1 2">
    <name type="scientific">Psophocarpus tetragonolobus</name>
    <name type="common">Winged bean</name>
    <name type="synonym">Dolichos tetragonolobus</name>
    <dbReference type="NCBI Taxonomy" id="3891"/>
    <lineage>
        <taxon>Eukaryota</taxon>
        <taxon>Viridiplantae</taxon>
        <taxon>Streptophyta</taxon>
        <taxon>Embryophyta</taxon>
        <taxon>Tracheophyta</taxon>
        <taxon>Spermatophyta</taxon>
        <taxon>Magnoliopsida</taxon>
        <taxon>eudicotyledons</taxon>
        <taxon>Gunneridae</taxon>
        <taxon>Pentapetalae</taxon>
        <taxon>rosids</taxon>
        <taxon>fabids</taxon>
        <taxon>Fabales</taxon>
        <taxon>Fabaceae</taxon>
        <taxon>Papilionoideae</taxon>
        <taxon>50 kb inversion clade</taxon>
        <taxon>NPAAA clade</taxon>
        <taxon>indigoferoid/millettioid clade</taxon>
        <taxon>Phaseoleae</taxon>
        <taxon>Psophocarpus</taxon>
    </lineage>
</organism>
<name>A0AAN9S2Q5_PSOTE</name>
<dbReference type="AlphaFoldDB" id="A0AAN9S2Q5"/>
<protein>
    <submittedName>
        <fullName evidence="1">Uncharacterized protein</fullName>
    </submittedName>
</protein>
<dbReference type="EMBL" id="JAYMYS010000006">
    <property type="protein sequence ID" value="KAK7388052.1"/>
    <property type="molecule type" value="Genomic_DNA"/>
</dbReference>
<evidence type="ECO:0000313" key="1">
    <source>
        <dbReference type="EMBL" id="KAK7388052.1"/>
    </source>
</evidence>
<keyword evidence="2" id="KW-1185">Reference proteome</keyword>
<gene>
    <name evidence="1" type="ORF">VNO78_22855</name>
</gene>
<sequence>MANCGRSVDPPWCELQFDGVIYAIASVAWCGEILTQFLRLSYGQFLYGLEMASDARMQTMSVESNSLAAFRLIDNYLSLNNTFPELIWEILRLNNSFPLSYFRHIFLQS</sequence>
<accession>A0AAN9S2Q5</accession>
<reference evidence="1 2" key="1">
    <citation type="submission" date="2024-01" db="EMBL/GenBank/DDBJ databases">
        <title>The genomes of 5 underutilized Papilionoideae crops provide insights into root nodulation and disease resistanc.</title>
        <authorList>
            <person name="Jiang F."/>
        </authorList>
    </citation>
    <scope>NUCLEOTIDE SEQUENCE [LARGE SCALE GENOMIC DNA]</scope>
    <source>
        <strain evidence="1">DUOXIRENSHENG_FW03</strain>
        <tissue evidence="1">Leaves</tissue>
    </source>
</reference>
<comment type="caution">
    <text evidence="1">The sequence shown here is derived from an EMBL/GenBank/DDBJ whole genome shotgun (WGS) entry which is preliminary data.</text>
</comment>